<dbReference type="InterPro" id="IPR010221">
    <property type="entry name" value="VCBS_dom"/>
</dbReference>
<dbReference type="InterPro" id="IPR015919">
    <property type="entry name" value="Cadherin-like_sf"/>
</dbReference>
<dbReference type="InterPro" id="IPR002126">
    <property type="entry name" value="Cadherin-like_dom"/>
</dbReference>
<dbReference type="EMBL" id="AP023092">
    <property type="protein sequence ID" value="BCE30106.1"/>
    <property type="molecule type" value="Genomic_DNA"/>
</dbReference>
<dbReference type="PROSITE" id="PS00330">
    <property type="entry name" value="HEMOLYSIN_CALCIUM"/>
    <property type="match status" value="4"/>
</dbReference>
<dbReference type="GO" id="GO:0016020">
    <property type="term" value="C:membrane"/>
    <property type="evidence" value="ECO:0007669"/>
    <property type="project" value="UniProtKB-SubCell"/>
</dbReference>
<dbReference type="InterPro" id="IPR018247">
    <property type="entry name" value="EF_Hand_1_Ca_BS"/>
</dbReference>
<feature type="domain" description="Cadherin" evidence="8">
    <location>
        <begin position="2661"/>
        <end position="2757"/>
    </location>
</feature>
<dbReference type="SUPFAM" id="SSF49313">
    <property type="entry name" value="Cadherin-like"/>
    <property type="match status" value="4"/>
</dbReference>
<gene>
    <name evidence="9" type="ORF">XF2B_38750</name>
    <name evidence="10" type="ORF">XF3B_38800</name>
    <name evidence="11" type="ORF">XF8B_38270</name>
    <name evidence="12" type="ORF">XF9B_66400</name>
</gene>
<protein>
    <recommendedName>
        <fullName evidence="8">Cadherin domain-containing protein</fullName>
    </recommendedName>
</protein>
<keyword evidence="7" id="KW-0472">Membrane</keyword>
<dbReference type="InterPro" id="IPR040853">
    <property type="entry name" value="RapA2_cadherin-like"/>
</dbReference>
<dbReference type="EMBL" id="AP023097">
    <property type="protein sequence ID" value="BCE73716.1"/>
    <property type="molecule type" value="Genomic_DNA"/>
</dbReference>
<dbReference type="GO" id="GO:0005911">
    <property type="term" value="C:cell-cell junction"/>
    <property type="evidence" value="ECO:0007669"/>
    <property type="project" value="TreeGrafter"/>
</dbReference>
<dbReference type="NCBIfam" id="TIGR01965">
    <property type="entry name" value="VCBS_repeat"/>
    <property type="match status" value="10"/>
</dbReference>
<dbReference type="CDD" id="cd11304">
    <property type="entry name" value="Cadherin_repeat"/>
    <property type="match status" value="4"/>
</dbReference>
<organism evidence="11">
    <name type="scientific">Bradyrhizobium diazoefficiens</name>
    <dbReference type="NCBI Taxonomy" id="1355477"/>
    <lineage>
        <taxon>Bacteria</taxon>
        <taxon>Pseudomonadati</taxon>
        <taxon>Pseudomonadota</taxon>
        <taxon>Alphaproteobacteria</taxon>
        <taxon>Hyphomicrobiales</taxon>
        <taxon>Nitrobacteraceae</taxon>
        <taxon>Bradyrhizobium</taxon>
    </lineage>
</organism>
<reference evidence="9" key="1">
    <citation type="submission" date="2020-05" db="EMBL/GenBank/DDBJ databases">
        <title>Complete genome sequence of Bradyrhizobium diazoefficiens XF2 isolated from soybean nodule.</title>
        <authorList>
            <person name="Noda R."/>
            <person name="Kakizaki K."/>
            <person name="Minamisawa K."/>
        </authorList>
    </citation>
    <scope>NUCLEOTIDE SEQUENCE</scope>
    <source>
        <strain evidence="9">XF2</strain>
    </source>
</reference>
<dbReference type="Gene3D" id="2.150.10.10">
    <property type="entry name" value="Serralysin-like metalloprotease, C-terminal"/>
    <property type="match status" value="5"/>
</dbReference>
<keyword evidence="5" id="KW-0130">Cell adhesion</keyword>
<evidence type="ECO:0000256" key="2">
    <source>
        <dbReference type="ARBA" id="ARBA00022692"/>
    </source>
</evidence>
<reference evidence="11" key="3">
    <citation type="submission" date="2020-05" db="EMBL/GenBank/DDBJ databases">
        <title>Complete genome sequence of Bradyrhizobium diazoefficiens XF8 isolated from soybean nodule.</title>
        <authorList>
            <person name="Noda R."/>
            <person name="Kakizaki K."/>
            <person name="Minamisawa K."/>
        </authorList>
    </citation>
    <scope>NUCLEOTIDE SEQUENCE</scope>
    <source>
        <strain evidence="11">XF8</strain>
    </source>
</reference>
<dbReference type="GO" id="GO:0007156">
    <property type="term" value="P:homophilic cell adhesion via plasma membrane adhesion molecules"/>
    <property type="evidence" value="ECO:0007669"/>
    <property type="project" value="InterPro"/>
</dbReference>
<evidence type="ECO:0000256" key="6">
    <source>
        <dbReference type="ARBA" id="ARBA00022989"/>
    </source>
</evidence>
<reference evidence="12" key="4">
    <citation type="submission" date="2020-05" db="EMBL/GenBank/DDBJ databases">
        <title>Complete genome sequence of Bradyrhizobium diazoefficiens XF9 isolated from soybean nodule.</title>
        <authorList>
            <person name="Noda R."/>
            <person name="Kakizaki K."/>
            <person name="Minamisawa K."/>
        </authorList>
    </citation>
    <scope>NUCLEOTIDE SEQUENCE</scope>
    <source>
        <strain evidence="12">XF9</strain>
    </source>
</reference>
<proteinExistence type="predicted"/>
<sequence>MSNSAAIIGTPTNSTVTEDTNLQTLVAAGSISISDANAGQAAFKTTVIAASGDLGTLTIAANGSYVYSVADSKVQYLGAGDTKVDSFTVTSLDGTQKQVAFTIYGVNDTAIIGTPTVVDVVEDATSPTLKATGTLSISDADQGEAAFKTAVISASGNLGNLVLQSNGSYSYSVADSAVQYLGAGQVKTDVFTVTALDGTTKQITFNIHGTNDAAVIGTPTQHDVVEDASQPTLSVSGSISISDADQGQAAFKTTVTSAAGTLGNFVLAANGTYTYSVADSAVQYLGAGQTKVDTFTVTSLDGTTKQVSFTIHGVNDAAIIGTPTVHDVTEDATNPILYAVGTVSITDADQGEAAFQPALLAGSGNLGVLIIGSDGAYIYAVLDSAVQYLGAGDTKVDTFTLTALDGTTKQVSFTIHGANDAAIIGTPTVHDVTEDANPTTLTASGTISISDADQNQSTFKTTVTAAAGTLGALSIATNGAYTYSVDDSKVQYLGAGQTKTETFTVTAYDGTQKQVSFTIHGINDAAVIGTPSVHDVYSDPTKSSLTATGSISISDADQGEGAFKTTVVSAAGNSGHLTLAADGSYTYSVAESVAAQLGTGASKVDVFTVTSLDGTTKQVSFTIHGGTPANTPATIGDPTNASVTEDVGGSTLTASGTISISDPDAGQAAFQTTVAPGAGNIGTLSLQSNGSYTYSVLDSAVQYLGAADSKVDTFTVKSVDGTSKVVSFTIHGANDAAAIGDPQTHDVTEDSGVQPFGNLVASGQLTVVDPDQNQSWFQPGTITGAGNLGTLTLAADGTYTYAVADSAVQYLGAADSKVDTFTVKSVDGTSKVVSFTIHGANDAAAIGDPQTHDVTEDSGVQPSGNLVASGQLTVVDPDQNQSSFQPGTITGAGNLGTLTLAADGTYTYAVANSATQSLAAGDTHIDNFTVHSSDGTAKVISFSVHGTNDAATIGDPQAHDVTEDATTPTLSVSGQLTVSDADHDQSAFATNVVSAAGNLGQLTITADGHYTYSVNNAAVQGLAADEVRIETFTVSSVDGTQKPVAFTIHGTQDAPALQIATASGADDAPISLSIAAHLVDDSGTLAPIVITGIPSGYTLNHGTFFDGDGHWEVPSDAATLATLALIPGADAHQDTLVLNVSVASIENGQQAFASGLMTVNVSASQSDSSARAVDGYVAGAFVFADANGNGTYDTGEASAVTNADGSFTLHNPHGTLIMSGGTDISTGLAFSGTLKAPEGSTVVTPLTTLITTIAATGVSTADATNQVATAFGIDPTHIDITTFDPVPAAVSGDTAATAVLSAGVQVQSTIAQMSAVGVSSTDVVAAIADAIANPGSVTLNPGETILTSSASVQSIATSAGVSSDALTTVTSVVQAANASIQGAQDVTTIAQAAQVAQGDATASLAAITNFADPNQTSAVTQTYVDNLSTQVSQAVVASPAGPVLGTSGNDVLTGTAAIDTIDGREGNDQISGGDGADLLFGGAGNDRIAGNAGNDHIDGGAGFDRALYTDATGGVTINMAAGTASGAGVDSDTLVNIEGIVGSAFADTYDATGFTGVSGIPGSPIGYNEFEGGGGDDSITGTVNAEGAFLTRVSYVSATAGVTVDLAAGTADGDASVGHDTFHGGIQSVWGSSHDDILRGSNNGFGTVEVFSGFAGNDTFDGRGGFDRADYNQDPTTTSGITVHLAAGTVTGDASVGTDTLISIEAVRGTNFADTYDATGFSGTSINAGSNGTFNEFTGGGGNDTIIGNGNTRISFNNATAGVSVDLQTGATPGTGTATGDASVGTDTFSGVNAVQGSMFDDTIYGSNNTAVTETFTGNAGNDYIDGRGGFDIASYNNIYLSTGSIAVNMAAGIVVGDSSIGTDTLRSIEGIQGTVNADTYNATGYGAAGAFNVGNNGTFNQFEGLGGNDIITGNGNTRVIYANATAAVTVDLSLGTAHGTAAGDLAAIGTDSFTGVFSVTGSAFADTLIGSAGSDMFVGNGGNDQINGGAGGDIAIYSGTKTQYSISTDGAGHATVTDNVAGRDGTDTLTNVEALQFTNGTVLITSGSAANPVDLSDTRLYFNAATNPFTSATGSADDYVKINQGLSGHLIDLGAGANDTVILGVTGGYNLNLANVEYLVGTAGDDFVGFASNVNGLTIDMGGGNDTVNLANGSNSVSASNIENLNGSDFATGSLSNDTLSLLNNVTGLSVNLANGINTLNLAAGANAFVNIFSVDTINGTASDDSLSIANGLYSPNNDVSIDLGAGNDTLTVSSQFGGFALHNVEHMVVTSANAFYTLTNDQSGLAIDFGGGNSGLQIAAGSNSLALTGLQNVGTGDYIGGTGSAASDDTLTLLNDVSNLTVNLQEGNNTLNLAAGTNSITAFNVQHIYGTASDDVLTMLNDAGGDTIDLGAGNDTLNLTGFTGGVTVANVEHVNGSSQTDFITIANASGTTTVTGGVGSDVITASAATDIIRYTDASDSSTMTGEDTINNFDAAHDQFLLDGVAGLAGSVHFMASGVLDGSPATPHTEAILANVGGQTQLQIDVDGNGTIDGSDIVVVMNGLTGSLSDANFAVIAPNHAPTDIAISNATVAENSPAGTVVGTLSDTDPDAGDGAAFTLTNSAGGLFAISNGNLVTTAPLDFEQAASYQVVVQVADTAGATFSKTLQIGVTNVNEAPTDVTLTNASVLENSPAGTIVGSLAAIDPDANDSATFTLPNDAGGLFAIANGNIVTTAPLDYEQAASHLVTVRATDAGGLSFDKTFTIATGNVNEAPTAVLLSNASVAENSAAGAVVGALSAIDPDAGDSATFTLTDNAGGLFAISNGNLVTTAVLDFEQAASHQVTIRATDSGGLSHDTTFTIATTNVNEAPTAISLSNATVPQGTANGTVVGTLSAVDPDVGDSATFSLLDNAGGQFAVSGNSLVVAGALSAGPQQVVVRDTDSGGLTFDKTITISVTTGALVVGDASNNNLVGTAGDDTIQGLGGNDKLQGLGGNDTLDGGQGFDRAIYTDATSAITVNLAAGTVTGGSGSDTLVNIEAIVGSDFADTINTSGFLGDSGIAGNPLGLNEIEGRGGNDTIISDANSQGAPMTRLSYVSAAAAVTVDLAAGTAHGTAAGDTANVGTDTLVGSGFAAVIGSAFADTLLGSNNASGTVEIFDGRGGNDTLNGRGGFDRADYALDPATASGITANMAAGTVTGDSTIGTDTLVSIESIRGTNFVDTYNAVGFSGSGVNPGSNGTFNEFNGMGGNDSITGNGNTRLAFVNATGGVTVDIAAGTDSGDASTGSDTFSGVNAIQASMFDDTLLGSNNATGTETFTGLAGNDYIDGRGGFDLASYNNIYFSTGPVTVNMGAGTATGDASIGNDTLRSIEAIQGTNFNDSYDASTFGTAGALNIGNNGTFNQFEGLGGNDTIVGNGNTRVIYSSAAAGVTIHLAAGTATGDASVGTDTFSGVNSATGSQLADTYDATGFTDSGTFNSGTFNLFEGLGGNDTITGNGNTRIAYAQAAAAVTVDLSLGTAHGTAGGDLANVGTDTITGGVNSVQGSNFNDTLIGGGGNELFFGGGGSDTINAGGGNDQITGQAGADTIDGGAGTDMAIYTGPSSAYTITTLAGGQIQVADSNSARDGTDVLTNVEVLQFSDVTTLLASGTAANPIDISSMGLGANGNALHGTAGDDYLMVGGSSFGHPIDLGAGNDTVILATGGASLTLTNVENVLGSSGDDFISLTNNANGLSIDGGAGNDFVSLANGLNSLTVHNVENVNGSDFSGSSDDTLTLLNDVTGVSVNLGNGNNTLNLAAGANSLVDIFNVQHINGTSSDDVLTVTDGVFGPNNNSIIDLGAGDNTLNFSSGGLSLTVLNIQHINGNALDDFVQLNNDVSGIAIDLGGGNDTLILASGTNSVAVSNVESISSNDFSGAPSDDTLTLLNDVTGVSVNLAQGNNTLNLAAGVNSLDSLFNMAQLNGSASDDTLTVTQQSFGTVFDMGAGNDTINFQSTAGGVTVVNTETVNGSAGNDFITISTGATATTITGGAGADMITVGSSAVNFNFNAVGDSQTGNGDTIVNFDATSDTFTFKNMTGPNGFTGAVHFVGTGTFDGTAQAPQSEARVDNASGNATLQIDVNGDGVLDANDVEIHLTNYVGTLHDSNFILA</sequence>
<dbReference type="Pfam" id="PF00353">
    <property type="entry name" value="HemolysinCabind"/>
    <property type="match status" value="9"/>
</dbReference>
<keyword evidence="6" id="KW-1133">Transmembrane helix</keyword>
<dbReference type="Pfam" id="PF17803">
    <property type="entry name" value="Cadherin_4"/>
    <property type="match status" value="5"/>
</dbReference>
<dbReference type="PROSITE" id="PS00018">
    <property type="entry name" value="EF_HAND_1"/>
    <property type="match status" value="2"/>
</dbReference>
<evidence type="ECO:0000256" key="5">
    <source>
        <dbReference type="ARBA" id="ARBA00022889"/>
    </source>
</evidence>
<dbReference type="Gene3D" id="2.160.20.160">
    <property type="match status" value="2"/>
</dbReference>
<comment type="subcellular location">
    <subcellularLocation>
        <location evidence="1">Membrane</location>
    </subcellularLocation>
</comment>
<dbReference type="PRINTS" id="PR00313">
    <property type="entry name" value="CABNDNGRPT"/>
</dbReference>
<keyword evidence="4" id="KW-0106">Calcium</keyword>
<dbReference type="SUPFAM" id="SSF51120">
    <property type="entry name" value="beta-Roll"/>
    <property type="match status" value="7"/>
</dbReference>
<reference evidence="10" key="2">
    <citation type="submission" date="2020-05" db="EMBL/GenBank/DDBJ databases">
        <title>Complete genome sequence of Bradyrhizobium diazoefficiens XF3 isolated from soybean nodule.</title>
        <authorList>
            <person name="Noda R."/>
            <person name="Kakizaki K."/>
            <person name="Minamisawa K."/>
        </authorList>
    </citation>
    <scope>NUCLEOTIDE SEQUENCE</scope>
    <source>
        <strain evidence="10">XF3</strain>
    </source>
</reference>
<dbReference type="PRINTS" id="PR00205">
    <property type="entry name" value="CADHERIN"/>
</dbReference>
<evidence type="ECO:0000313" key="12">
    <source>
        <dbReference type="EMBL" id="BCE85219.1"/>
    </source>
</evidence>
<keyword evidence="3" id="KW-0677">Repeat</keyword>
<evidence type="ECO:0000256" key="4">
    <source>
        <dbReference type="ARBA" id="ARBA00022837"/>
    </source>
</evidence>
<dbReference type="PANTHER" id="PTHR24025:SF23">
    <property type="entry name" value="NEURAL-CADHERIN"/>
    <property type="match status" value="1"/>
</dbReference>
<evidence type="ECO:0000259" key="8">
    <source>
        <dbReference type="PROSITE" id="PS50268"/>
    </source>
</evidence>
<dbReference type="InterPro" id="IPR018511">
    <property type="entry name" value="Hemolysin-typ_Ca-bd_CS"/>
</dbReference>
<dbReference type="PROSITE" id="PS50268">
    <property type="entry name" value="CADHERIN_2"/>
    <property type="match status" value="3"/>
</dbReference>
<evidence type="ECO:0000256" key="1">
    <source>
        <dbReference type="ARBA" id="ARBA00004370"/>
    </source>
</evidence>
<dbReference type="RefSeq" id="WP_110116047.1">
    <property type="nucleotide sequence ID" value="NZ_AP022639.1"/>
</dbReference>
<evidence type="ECO:0000313" key="9">
    <source>
        <dbReference type="EMBL" id="BCE30106.1"/>
    </source>
</evidence>
<evidence type="ECO:0000256" key="3">
    <source>
        <dbReference type="ARBA" id="ARBA00022737"/>
    </source>
</evidence>
<dbReference type="GO" id="GO:0005509">
    <property type="term" value="F:calcium ion binding"/>
    <property type="evidence" value="ECO:0007669"/>
    <property type="project" value="InterPro"/>
</dbReference>
<accession>A0A810BAU4</accession>
<keyword evidence="2" id="KW-0812">Transmembrane</keyword>
<name>A0A810BAU4_9BRAD</name>
<dbReference type="InterPro" id="IPR050971">
    <property type="entry name" value="Cadherin-domain_protein"/>
</dbReference>
<evidence type="ECO:0000256" key="7">
    <source>
        <dbReference type="ARBA" id="ARBA00023136"/>
    </source>
</evidence>
<evidence type="ECO:0000313" key="10">
    <source>
        <dbReference type="EMBL" id="BCE38849.1"/>
    </source>
</evidence>
<dbReference type="SMART" id="SM00112">
    <property type="entry name" value="CA"/>
    <property type="match status" value="3"/>
</dbReference>
<dbReference type="EMBL" id="AP023093">
    <property type="protein sequence ID" value="BCE38849.1"/>
    <property type="molecule type" value="Genomic_DNA"/>
</dbReference>
<dbReference type="PANTHER" id="PTHR24025">
    <property type="entry name" value="DESMOGLEIN FAMILY MEMBER"/>
    <property type="match status" value="1"/>
</dbReference>
<evidence type="ECO:0000313" key="11">
    <source>
        <dbReference type="EMBL" id="BCE73716.1"/>
    </source>
</evidence>
<dbReference type="Gene3D" id="2.60.40.60">
    <property type="entry name" value="Cadherins"/>
    <property type="match status" value="4"/>
</dbReference>
<dbReference type="InterPro" id="IPR013783">
    <property type="entry name" value="Ig-like_fold"/>
</dbReference>
<dbReference type="InterPro" id="IPR011049">
    <property type="entry name" value="Serralysin-like_metalloprot_C"/>
</dbReference>
<dbReference type="Gene3D" id="2.60.40.10">
    <property type="entry name" value="Immunoglobulins"/>
    <property type="match status" value="9"/>
</dbReference>
<dbReference type="SUPFAM" id="SSF117074">
    <property type="entry name" value="Hypothetical protein PA1324"/>
    <property type="match status" value="1"/>
</dbReference>
<feature type="domain" description="Cadherin" evidence="8">
    <location>
        <begin position="2565"/>
        <end position="2661"/>
    </location>
</feature>
<dbReference type="Pfam" id="PF00028">
    <property type="entry name" value="Cadherin"/>
    <property type="match status" value="3"/>
</dbReference>
<feature type="domain" description="Cadherin" evidence="8">
    <location>
        <begin position="2763"/>
        <end position="2853"/>
    </location>
</feature>
<dbReference type="EMBL" id="AP023098">
    <property type="protein sequence ID" value="BCE85219.1"/>
    <property type="molecule type" value="Genomic_DNA"/>
</dbReference>
<dbReference type="InterPro" id="IPR001343">
    <property type="entry name" value="Hemolysn_Ca-bd"/>
</dbReference>